<sequence>MYQKEHEEQIVSEILSYYPFHIDHVALKSNKSGRKIWEVETDHGPKLLKEAQMKPERMLFITQAHAHLQEKGLPIAPIHQTKNSGSCLGTDQVSYSLYDKVTGKEMIYYDAEQMKKVMSFAGHFHHASKGYVCTDESKKRSRLGKWHKLYRWKLQELEGNMQIAAYYPDDVFSQTFLKHADKMLARGKEALRALDDSEYETWTKETLEHGGFCFQDFTLARLTEIEGEPFLKELHSITYDLPSRDLRILLNKVMVKLSVWDTDFMVALLAAYDAVYPLTEKQYEVLWIDLAFPHLFCAIGHKYYLKQKKTWSDEKYNWALQNMISVEESKDSFLDKLPELYKKIKAYREAN</sequence>
<dbReference type="PANTHER" id="PTHR39179">
    <property type="entry name" value="SPORE COAT PROTEIN I"/>
    <property type="match status" value="1"/>
</dbReference>
<reference evidence="1 2" key="1">
    <citation type="submission" date="2014-12" db="EMBL/GenBank/DDBJ databases">
        <title>Comparative genome analysis of Bacillus coagulans HM-08, Clostridium butyricum HM-68, Bacillus subtilis HM-66 and Bacillus licheniformis BL-09.</title>
        <authorList>
            <person name="Zhang H."/>
        </authorList>
    </citation>
    <scope>NUCLEOTIDE SEQUENCE [LARGE SCALE GENOMIC DNA]</scope>
    <source>
        <strain evidence="1 2">HM-66</strain>
    </source>
</reference>
<dbReference type="AlphaFoldDB" id="A0A0D1L5D0"/>
<dbReference type="Gene3D" id="3.30.200.20">
    <property type="entry name" value="Phosphorylase Kinase, domain 1"/>
    <property type="match status" value="1"/>
</dbReference>
<protein>
    <submittedName>
        <fullName evidence="1">Spore coat protein</fullName>
    </submittedName>
</protein>
<keyword evidence="1" id="KW-0167">Capsid protein</keyword>
<keyword evidence="1" id="KW-0946">Virion</keyword>
<dbReference type="PATRIC" id="fig|1423.173.peg.641"/>
<dbReference type="InterPro" id="IPR011009">
    <property type="entry name" value="Kinase-like_dom_sf"/>
</dbReference>
<gene>
    <name evidence="1" type="ORF">SC09_Contig17orf00801</name>
</gene>
<dbReference type="PANTHER" id="PTHR39179:SF1">
    <property type="entry name" value="SPORE COAT PROTEIN I"/>
    <property type="match status" value="1"/>
</dbReference>
<dbReference type="Gene3D" id="3.90.1200.10">
    <property type="match status" value="1"/>
</dbReference>
<dbReference type="Proteomes" id="UP000032247">
    <property type="component" value="Unassembled WGS sequence"/>
</dbReference>
<dbReference type="NCBIfam" id="TIGR02906">
    <property type="entry name" value="spore_CotS"/>
    <property type="match status" value="1"/>
</dbReference>
<name>A0A0D1L5D0_BACIU</name>
<dbReference type="EMBL" id="JXBC01000001">
    <property type="protein sequence ID" value="KIU13522.1"/>
    <property type="molecule type" value="Genomic_DNA"/>
</dbReference>
<evidence type="ECO:0000313" key="2">
    <source>
        <dbReference type="Proteomes" id="UP000032247"/>
    </source>
</evidence>
<organism evidence="1 2">
    <name type="scientific">Bacillus subtilis</name>
    <dbReference type="NCBI Taxonomy" id="1423"/>
    <lineage>
        <taxon>Bacteria</taxon>
        <taxon>Bacillati</taxon>
        <taxon>Bacillota</taxon>
        <taxon>Bacilli</taxon>
        <taxon>Bacillales</taxon>
        <taxon>Bacillaceae</taxon>
        <taxon>Bacillus</taxon>
    </lineage>
</organism>
<dbReference type="InterPro" id="IPR014255">
    <property type="entry name" value="Spore_coat_CotS"/>
</dbReference>
<dbReference type="SUPFAM" id="SSF56112">
    <property type="entry name" value="Protein kinase-like (PK-like)"/>
    <property type="match status" value="1"/>
</dbReference>
<proteinExistence type="predicted"/>
<evidence type="ECO:0000313" key="1">
    <source>
        <dbReference type="EMBL" id="KIU13522.1"/>
    </source>
</evidence>
<comment type="caution">
    <text evidence="1">The sequence shown here is derived from an EMBL/GenBank/DDBJ whole genome shotgun (WGS) entry which is preliminary data.</text>
</comment>
<dbReference type="InterPro" id="IPR047175">
    <property type="entry name" value="CotS-like"/>
</dbReference>
<dbReference type="GO" id="GO:0042601">
    <property type="term" value="C:endospore-forming forespore"/>
    <property type="evidence" value="ECO:0007669"/>
    <property type="project" value="TreeGrafter"/>
</dbReference>
<accession>A0A0D1L5D0</accession>